<dbReference type="PANTHER" id="PTHR43190:SF3">
    <property type="entry name" value="N-ACETYL-D-GLUCOSAMINE KINASE"/>
    <property type="match status" value="1"/>
</dbReference>
<dbReference type="InterPro" id="IPR002731">
    <property type="entry name" value="ATPase_BadF"/>
</dbReference>
<dbReference type="Gene3D" id="3.30.420.40">
    <property type="match status" value="2"/>
</dbReference>
<dbReference type="GO" id="GO:0016301">
    <property type="term" value="F:kinase activity"/>
    <property type="evidence" value="ECO:0007669"/>
    <property type="project" value="UniProtKB-KW"/>
</dbReference>
<dbReference type="Pfam" id="PF01869">
    <property type="entry name" value="BcrAD_BadFG"/>
    <property type="match status" value="1"/>
</dbReference>
<organism evidence="2 3">
    <name type="scientific">Micromonospora olivasterospora</name>
    <dbReference type="NCBI Taxonomy" id="1880"/>
    <lineage>
        <taxon>Bacteria</taxon>
        <taxon>Bacillati</taxon>
        <taxon>Actinomycetota</taxon>
        <taxon>Actinomycetes</taxon>
        <taxon>Micromonosporales</taxon>
        <taxon>Micromonosporaceae</taxon>
        <taxon>Micromonospora</taxon>
    </lineage>
</organism>
<feature type="domain" description="ATPase BadF/BadG/BcrA/BcrD type" evidence="1">
    <location>
        <begin position="4"/>
        <end position="271"/>
    </location>
</feature>
<reference evidence="2 3" key="1">
    <citation type="submission" date="2019-07" db="EMBL/GenBank/DDBJ databases">
        <title>R&amp;d 2014.</title>
        <authorList>
            <person name="Klenk H.-P."/>
        </authorList>
    </citation>
    <scope>NUCLEOTIDE SEQUENCE [LARGE SCALE GENOMIC DNA]</scope>
    <source>
        <strain evidence="2 3">DSM 43868</strain>
    </source>
</reference>
<dbReference type="Proteomes" id="UP000319825">
    <property type="component" value="Unassembled WGS sequence"/>
</dbReference>
<proteinExistence type="predicted"/>
<dbReference type="InterPro" id="IPR043129">
    <property type="entry name" value="ATPase_NBD"/>
</dbReference>
<comment type="caution">
    <text evidence="2">The sequence shown here is derived from an EMBL/GenBank/DDBJ whole genome shotgun (WGS) entry which is preliminary data.</text>
</comment>
<dbReference type="EMBL" id="VLKE01000001">
    <property type="protein sequence ID" value="TWH67151.1"/>
    <property type="molecule type" value="Genomic_DNA"/>
</dbReference>
<dbReference type="AlphaFoldDB" id="A0A562I823"/>
<evidence type="ECO:0000313" key="2">
    <source>
        <dbReference type="EMBL" id="TWH67151.1"/>
    </source>
</evidence>
<evidence type="ECO:0000259" key="1">
    <source>
        <dbReference type="Pfam" id="PF01869"/>
    </source>
</evidence>
<keyword evidence="2" id="KW-0418">Kinase</keyword>
<gene>
    <name evidence="2" type="ORF">JD77_02120</name>
</gene>
<name>A0A562I823_MICOL</name>
<dbReference type="PANTHER" id="PTHR43190">
    <property type="entry name" value="N-ACETYL-D-GLUCOSAMINE KINASE"/>
    <property type="match status" value="1"/>
</dbReference>
<keyword evidence="3" id="KW-1185">Reference proteome</keyword>
<dbReference type="InterPro" id="IPR052519">
    <property type="entry name" value="Euk-type_GlcNAc_Kinase"/>
</dbReference>
<dbReference type="RefSeq" id="WP_170286416.1">
    <property type="nucleotide sequence ID" value="NZ_VLKE01000001.1"/>
</dbReference>
<protein>
    <submittedName>
        <fullName evidence="2">N-acetylglucosamine kinase-like BadF-type ATPase</fullName>
    </submittedName>
</protein>
<evidence type="ECO:0000313" key="3">
    <source>
        <dbReference type="Proteomes" id="UP000319825"/>
    </source>
</evidence>
<dbReference type="SUPFAM" id="SSF53067">
    <property type="entry name" value="Actin-like ATPase domain"/>
    <property type="match status" value="1"/>
</dbReference>
<accession>A0A562I823</accession>
<sequence length="306" mass="30774">MSFDVGQTRSRARVSDSEKVLWEGEIEGFSAGGSPEGHIARVVESAASRSPVDAFDTAAGGSTGLHGRIPPLEKLGARLHAAAGVRHLYLADDAVTSHLGAFAGEPGVLAAVGTGLVALGAGSQGVARVDGVGPLIGDKGAGFWIGREGIIAALSARDGRTGGSSALLERLREQFGDVDDVPGKVACAAAPIAVVASFAVEVATAARAGDEIALGVWRAAAAHIANAVCAAADGANLGPELTWSLTGRIAEAGDLLEPALTTAVAQRFPQACRVTPQGTALDGARHLPGAGRALHESALVAEYHHG</sequence>
<keyword evidence="2" id="KW-0808">Transferase</keyword>